<gene>
    <name evidence="3" type="ORF">BESB_029780</name>
</gene>
<dbReference type="KEGG" id="bbes:BESB_029780"/>
<dbReference type="Proteomes" id="UP000224006">
    <property type="component" value="Chromosome XIII"/>
</dbReference>
<dbReference type="Gene3D" id="3.90.70.80">
    <property type="match status" value="1"/>
</dbReference>
<dbReference type="OrthoDB" id="415023at2759"/>
<dbReference type="AlphaFoldDB" id="A0A2A9M1I5"/>
<reference evidence="3 4" key="1">
    <citation type="submission" date="2017-09" db="EMBL/GenBank/DDBJ databases">
        <title>Genome sequencing of Besnoitia besnoiti strain Bb-Ger1.</title>
        <authorList>
            <person name="Schares G."/>
            <person name="Venepally P."/>
            <person name="Lorenzi H.A."/>
        </authorList>
    </citation>
    <scope>NUCLEOTIDE SEQUENCE [LARGE SCALE GENOMIC DNA]</scope>
    <source>
        <strain evidence="3 4">Bb-Ger1</strain>
    </source>
</reference>
<name>A0A2A9M1I5_BESBE</name>
<keyword evidence="3" id="KW-0378">Hydrolase</keyword>
<evidence type="ECO:0000256" key="1">
    <source>
        <dbReference type="SAM" id="MobiDB-lite"/>
    </source>
</evidence>
<organism evidence="3 4">
    <name type="scientific">Besnoitia besnoiti</name>
    <name type="common">Apicomplexan protozoan</name>
    <dbReference type="NCBI Taxonomy" id="94643"/>
    <lineage>
        <taxon>Eukaryota</taxon>
        <taxon>Sar</taxon>
        <taxon>Alveolata</taxon>
        <taxon>Apicomplexa</taxon>
        <taxon>Conoidasida</taxon>
        <taxon>Coccidia</taxon>
        <taxon>Eucoccidiorida</taxon>
        <taxon>Eimeriorina</taxon>
        <taxon>Sarcocystidae</taxon>
        <taxon>Besnoitia</taxon>
    </lineage>
</organism>
<sequence>MRRPMTLLAVEYAQQQSKPHPSHDTEEDIPFPPDMPLGVATPPTSPGGAGEEPLEHELLHLSLIVSVLLTVQGCDRLPFVGLSPEEQDRLALFLGTTAQQSGVTDSPHLSFYDSRVVRQHSPRGDGHCLFRAFSYAFTGRENAHKIIRWKIASFLLANFEEYEWLLNPDLCAQAEKRFAGKDGGYGTQVPYDSTSSEITEKEKKVNWLYRVANAKYAIWGDESILVAGANLFKVRLVVETQKKLGERDARLGSHAVQVISPKNTHPSDFLPTVFLALDRGREHYLFIQEVGQRG</sequence>
<dbReference type="GO" id="GO:0006508">
    <property type="term" value="P:proteolysis"/>
    <property type="evidence" value="ECO:0007669"/>
    <property type="project" value="UniProtKB-KW"/>
</dbReference>
<evidence type="ECO:0000259" key="2">
    <source>
        <dbReference type="PROSITE" id="PS50802"/>
    </source>
</evidence>
<feature type="domain" description="OTU" evidence="2">
    <location>
        <begin position="117"/>
        <end position="290"/>
    </location>
</feature>
<dbReference type="VEuPathDB" id="ToxoDB:BESB_029780"/>
<dbReference type="Pfam" id="PF02338">
    <property type="entry name" value="OTU"/>
    <property type="match status" value="1"/>
</dbReference>
<proteinExistence type="predicted"/>
<dbReference type="EMBL" id="NWUJ01000016">
    <property type="protein sequence ID" value="PFH31104.1"/>
    <property type="molecule type" value="Genomic_DNA"/>
</dbReference>
<dbReference type="GO" id="GO:0008233">
    <property type="term" value="F:peptidase activity"/>
    <property type="evidence" value="ECO:0007669"/>
    <property type="project" value="UniProtKB-KW"/>
</dbReference>
<accession>A0A2A9M1I5</accession>
<evidence type="ECO:0000313" key="4">
    <source>
        <dbReference type="Proteomes" id="UP000224006"/>
    </source>
</evidence>
<protein>
    <submittedName>
        <fullName evidence="3">OTU family cysteine protease</fullName>
    </submittedName>
</protein>
<dbReference type="RefSeq" id="XP_029215113.1">
    <property type="nucleotide sequence ID" value="XM_029361646.1"/>
</dbReference>
<feature type="region of interest" description="Disordered" evidence="1">
    <location>
        <begin position="12"/>
        <end position="51"/>
    </location>
</feature>
<dbReference type="GeneID" id="40308030"/>
<dbReference type="PROSITE" id="PS50802">
    <property type="entry name" value="OTU"/>
    <property type="match status" value="1"/>
</dbReference>
<keyword evidence="3" id="KW-0645">Protease</keyword>
<comment type="caution">
    <text evidence="3">The sequence shown here is derived from an EMBL/GenBank/DDBJ whole genome shotgun (WGS) entry which is preliminary data.</text>
</comment>
<keyword evidence="4" id="KW-1185">Reference proteome</keyword>
<evidence type="ECO:0000313" key="3">
    <source>
        <dbReference type="EMBL" id="PFH31104.1"/>
    </source>
</evidence>
<dbReference type="InterPro" id="IPR003323">
    <property type="entry name" value="OTU_dom"/>
</dbReference>
<dbReference type="CDD" id="cd22744">
    <property type="entry name" value="OTU"/>
    <property type="match status" value="1"/>
</dbReference>